<proteinExistence type="predicted"/>
<evidence type="ECO:0000313" key="1">
    <source>
        <dbReference type="EMBL" id="SFE68239.1"/>
    </source>
</evidence>
<accession>A0A1I2CIN3</accession>
<evidence type="ECO:0008006" key="3">
    <source>
        <dbReference type="Google" id="ProtNLM"/>
    </source>
</evidence>
<organism evidence="1 2">
    <name type="scientific">Thermoflexibacter ruber</name>
    <dbReference type="NCBI Taxonomy" id="1003"/>
    <lineage>
        <taxon>Bacteria</taxon>
        <taxon>Pseudomonadati</taxon>
        <taxon>Bacteroidota</taxon>
        <taxon>Cytophagia</taxon>
        <taxon>Cytophagales</taxon>
        <taxon>Thermoflexibacteraceae</taxon>
        <taxon>Thermoflexibacter</taxon>
    </lineage>
</organism>
<dbReference type="AlphaFoldDB" id="A0A1I2CIN3"/>
<dbReference type="STRING" id="1003.SAMN04488541_100535"/>
<dbReference type="Proteomes" id="UP000199513">
    <property type="component" value="Unassembled WGS sequence"/>
</dbReference>
<protein>
    <recommendedName>
        <fullName evidence="3">Ig-like domain (Group 3)</fullName>
    </recommendedName>
</protein>
<dbReference type="OrthoDB" id="980107at2"/>
<evidence type="ECO:0000313" key="2">
    <source>
        <dbReference type="Proteomes" id="UP000199513"/>
    </source>
</evidence>
<name>A0A1I2CIN3_9BACT</name>
<dbReference type="RefSeq" id="WP_091540389.1">
    <property type="nucleotide sequence ID" value="NZ_FONY01000005.1"/>
</dbReference>
<gene>
    <name evidence="1" type="ORF">SAMN04488541_100535</name>
</gene>
<reference evidence="2" key="1">
    <citation type="submission" date="2016-10" db="EMBL/GenBank/DDBJ databases">
        <authorList>
            <person name="Varghese N."/>
            <person name="Submissions S."/>
        </authorList>
    </citation>
    <scope>NUCLEOTIDE SEQUENCE [LARGE SCALE GENOMIC DNA]</scope>
    <source>
        <strain>GEY</strain>
        <strain evidence="2">DSM 9560</strain>
    </source>
</reference>
<dbReference type="EMBL" id="FONY01000005">
    <property type="protein sequence ID" value="SFE68239.1"/>
    <property type="molecule type" value="Genomic_DNA"/>
</dbReference>
<sequence length="491" mass="54654">MKRTQYLLLCLALIWSCIPIVDKIAPTIQDVNNLRLVYHIQDTIQIFLTYRDNSRLDSVTVSINRQVPPANNPWRYFSRRSIKGRRYEDTLKIPIPKDAPLGIYNLSVRLQDFSKLQSVPKDTIFELLGDNRPPRINNLLVISTGVGVAPERDITGNFITCRSSIIQLAGLITDNIRIREVRVSLNDGAANLLNTARVVNSDTVRLVGLFDRDIRIPSNIPDGRILRLTVTALDGEGNSASQSFNFIINCDDQAPSLNITRTSPQINANREVNLIEGSNFRILEGTATDNRGLGTLTVTFNEVNQPRRVVFERNLNGATNVNLAELFASANPNLFQPPANAPAGSIYELIISVRDIAGNLATPIRILITVIRDEPPVIFIANVYVDGKELVLSPTSANIVGRGQTVQIEGKIEDDSGLEYIQILWGPPGQEATIVNLKGEDITLPFDFANPNSVNRFRVPDSRVVDTHNLIIKVKDLKNPEVVRQITFLIR</sequence>
<keyword evidence="2" id="KW-1185">Reference proteome</keyword>